<dbReference type="InterPro" id="IPR016169">
    <property type="entry name" value="FAD-bd_PCMH_sub2"/>
</dbReference>
<organism evidence="4 5">
    <name type="scientific">Natronorubrum bangense JCM 10635</name>
    <dbReference type="NCBI Taxonomy" id="1227500"/>
    <lineage>
        <taxon>Archaea</taxon>
        <taxon>Methanobacteriati</taxon>
        <taxon>Methanobacteriota</taxon>
        <taxon>Stenosarchaea group</taxon>
        <taxon>Halobacteria</taxon>
        <taxon>Halobacteriales</taxon>
        <taxon>Natrialbaceae</taxon>
        <taxon>Natronorubrum</taxon>
    </lineage>
</organism>
<evidence type="ECO:0000259" key="3">
    <source>
        <dbReference type="PROSITE" id="PS51387"/>
    </source>
</evidence>
<evidence type="ECO:0000313" key="5">
    <source>
        <dbReference type="Proteomes" id="UP000011690"/>
    </source>
</evidence>
<comment type="caution">
    <text evidence="4">The sequence shown here is derived from an EMBL/GenBank/DDBJ whole genome shotgun (WGS) entry which is preliminary data.</text>
</comment>
<evidence type="ECO:0000256" key="1">
    <source>
        <dbReference type="ARBA" id="ARBA00008000"/>
    </source>
</evidence>
<feature type="region of interest" description="Disordered" evidence="2">
    <location>
        <begin position="98"/>
        <end position="142"/>
    </location>
</feature>
<sequence>MGVTTSDLRVPTPLEGVLEGEADFGEPTRTLYATDASIYEVKPAGVVFPAGREDVRRVVEYAREHGVSITPRGAGSSLTGNAVGEGIVLDCERHMDEIVSKDGDGSAGRGSRPVERPSGRRRVLLPARPEHLEHLHDRWHGR</sequence>
<feature type="domain" description="FAD-binding PCMH-type" evidence="3">
    <location>
        <begin position="39"/>
        <end position="142"/>
    </location>
</feature>
<dbReference type="Pfam" id="PF01565">
    <property type="entry name" value="FAD_binding_4"/>
    <property type="match status" value="1"/>
</dbReference>
<dbReference type="PATRIC" id="fig|1227500.6.peg.2810"/>
<dbReference type="GO" id="GO:0008720">
    <property type="term" value="F:D-lactate dehydrogenase (NAD+) activity"/>
    <property type="evidence" value="ECO:0007669"/>
    <property type="project" value="TreeGrafter"/>
</dbReference>
<reference evidence="4 5" key="1">
    <citation type="journal article" date="2014" name="PLoS Genet.">
        <title>Phylogenetically driven sequencing of extremely halophilic archaea reveals strategies for static and dynamic osmo-response.</title>
        <authorList>
            <person name="Becker E.A."/>
            <person name="Seitzer P.M."/>
            <person name="Tritt A."/>
            <person name="Larsen D."/>
            <person name="Krusor M."/>
            <person name="Yao A.I."/>
            <person name="Wu D."/>
            <person name="Madern D."/>
            <person name="Eisen J.A."/>
            <person name="Darling A.E."/>
            <person name="Facciotti M.T."/>
        </authorList>
    </citation>
    <scope>NUCLEOTIDE SEQUENCE [LARGE SCALE GENOMIC DNA]</scope>
    <source>
        <strain evidence="4 5">JCM 10635</strain>
    </source>
</reference>
<dbReference type="eggNOG" id="arCOG00337">
    <property type="taxonomic scope" value="Archaea"/>
</dbReference>
<dbReference type="GO" id="GO:0004458">
    <property type="term" value="F:D-lactate dehydrogenase (cytochrome) activity"/>
    <property type="evidence" value="ECO:0007669"/>
    <property type="project" value="TreeGrafter"/>
</dbReference>
<keyword evidence="5" id="KW-1185">Reference proteome</keyword>
<evidence type="ECO:0000256" key="2">
    <source>
        <dbReference type="SAM" id="MobiDB-lite"/>
    </source>
</evidence>
<dbReference type="Gene3D" id="3.30.465.10">
    <property type="match status" value="1"/>
</dbReference>
<evidence type="ECO:0000313" key="4">
    <source>
        <dbReference type="EMBL" id="ELY47001.1"/>
    </source>
</evidence>
<dbReference type="PANTHER" id="PTHR11748:SF111">
    <property type="entry name" value="D-LACTATE DEHYDROGENASE, MITOCHONDRIAL-RELATED"/>
    <property type="match status" value="1"/>
</dbReference>
<accession>L9WCM3</accession>
<dbReference type="OrthoDB" id="26910at2157"/>
<dbReference type="EMBL" id="AOHY01000039">
    <property type="protein sequence ID" value="ELY47001.1"/>
    <property type="molecule type" value="Genomic_DNA"/>
</dbReference>
<dbReference type="InterPro" id="IPR016166">
    <property type="entry name" value="FAD-bd_PCMH"/>
</dbReference>
<comment type="similarity">
    <text evidence="1">Belongs to the FAD-binding oxidoreductase/transferase type 4 family.</text>
</comment>
<dbReference type="AlphaFoldDB" id="L9WCM3"/>
<proteinExistence type="inferred from homology"/>
<dbReference type="PANTHER" id="PTHR11748">
    <property type="entry name" value="D-LACTATE DEHYDROGENASE"/>
    <property type="match status" value="1"/>
</dbReference>
<dbReference type="InterPro" id="IPR006094">
    <property type="entry name" value="Oxid_FAD_bind_N"/>
</dbReference>
<name>L9WCM3_9EURY</name>
<dbReference type="InterPro" id="IPR036318">
    <property type="entry name" value="FAD-bd_PCMH-like_sf"/>
</dbReference>
<protein>
    <submittedName>
        <fullName evidence="4">Glycerol 3-phosphate dehydrogenase (Quinone) subunit C</fullName>
    </submittedName>
</protein>
<dbReference type="SUPFAM" id="SSF56176">
    <property type="entry name" value="FAD-binding/transporter-associated domain-like"/>
    <property type="match status" value="1"/>
</dbReference>
<dbReference type="GO" id="GO:1903457">
    <property type="term" value="P:lactate catabolic process"/>
    <property type="evidence" value="ECO:0007669"/>
    <property type="project" value="TreeGrafter"/>
</dbReference>
<feature type="compositionally biased region" description="Basic and acidic residues" evidence="2">
    <location>
        <begin position="128"/>
        <end position="142"/>
    </location>
</feature>
<gene>
    <name evidence="4" type="ORF">C494_13931</name>
</gene>
<dbReference type="STRING" id="1227500.C494_13931"/>
<dbReference type="Proteomes" id="UP000011690">
    <property type="component" value="Unassembled WGS sequence"/>
</dbReference>
<dbReference type="GO" id="GO:0071949">
    <property type="term" value="F:FAD binding"/>
    <property type="evidence" value="ECO:0007669"/>
    <property type="project" value="InterPro"/>
</dbReference>
<dbReference type="PROSITE" id="PS51387">
    <property type="entry name" value="FAD_PCMH"/>
    <property type="match status" value="1"/>
</dbReference>